<name>A0A0C1ZHW5_9BACT</name>
<sequence>MRGAGLALASPVPLISTERLAVLPCLDDARPRDPLATQIRADLSAAGSVLGLMKRYMTDLVGDRNNNALPLRKLCKLFKLGAVPERLAGHYYGVTLGLRTGDLPEPLADFGNLLGCVWGSAVGENRAWSGETFTPMSDGDRHQITGKVVPDDVPMYRGTNHFKIIDHAPINLAGNALINFMWHLADAPTDQRLRYGHQRDGGHCVAHRAASVYPGTPRQVMRLNYRFSGLGNHPPLPHLITELVEIAPGILLGQLAVATAGLLETYDPTAEDAAYHYQHCGFVLLFEASLNVVARELFPHLEIPQAAIVTRVVGHPPPRVPAQLAAQPAAQPAEKFTTLTLAASPPASAAELLTQVRHDLGDAATILQLLQSYSDALNHTPTTGSTIFAKLRALHDAGIPPQYMNGYYHAALISWVSPGLLGSLGVNSLNLAWRLCRGFSPWTGKRFDPVEPRRLLARSDGHEGLDVPTQLCSNTLAFRTRRERLARGALKLMRSKFEPASASDKREHGYEAKTSFSIGRRAPSVDPAKHGALVYQCNYRWKGLHNPLPESLRIDELVQIADGLYLGQVYYATKALVPWSPNTAPASYGYHLYEYFLLMDPQWQALRMSLGFDLDNA</sequence>
<evidence type="ECO:0000313" key="1">
    <source>
        <dbReference type="EMBL" id="KIG17179.1"/>
    </source>
</evidence>
<reference evidence="1 2" key="1">
    <citation type="submission" date="2014-12" db="EMBL/GenBank/DDBJ databases">
        <title>Genome assembly of Enhygromyxa salina DSM 15201.</title>
        <authorList>
            <person name="Sharma G."/>
            <person name="Subramanian S."/>
        </authorList>
    </citation>
    <scope>NUCLEOTIDE SEQUENCE [LARGE SCALE GENOMIC DNA]</scope>
    <source>
        <strain evidence="1 2">DSM 15201</strain>
    </source>
</reference>
<dbReference type="Proteomes" id="UP000031599">
    <property type="component" value="Unassembled WGS sequence"/>
</dbReference>
<proteinExistence type="predicted"/>
<comment type="caution">
    <text evidence="1">The sequence shown here is derived from an EMBL/GenBank/DDBJ whole genome shotgun (WGS) entry which is preliminary data.</text>
</comment>
<gene>
    <name evidence="1" type="ORF">DB30_03776</name>
</gene>
<dbReference type="AlphaFoldDB" id="A0A0C1ZHW5"/>
<protein>
    <submittedName>
        <fullName evidence="1">Uncharacterized protein</fullName>
    </submittedName>
</protein>
<organism evidence="1 2">
    <name type="scientific">Enhygromyxa salina</name>
    <dbReference type="NCBI Taxonomy" id="215803"/>
    <lineage>
        <taxon>Bacteria</taxon>
        <taxon>Pseudomonadati</taxon>
        <taxon>Myxococcota</taxon>
        <taxon>Polyangia</taxon>
        <taxon>Nannocystales</taxon>
        <taxon>Nannocystaceae</taxon>
        <taxon>Enhygromyxa</taxon>
    </lineage>
</organism>
<evidence type="ECO:0000313" key="2">
    <source>
        <dbReference type="Proteomes" id="UP000031599"/>
    </source>
</evidence>
<dbReference type="EMBL" id="JMCC02000029">
    <property type="protein sequence ID" value="KIG17179.1"/>
    <property type="molecule type" value="Genomic_DNA"/>
</dbReference>
<accession>A0A0C1ZHW5</accession>